<evidence type="ECO:0000256" key="8">
    <source>
        <dbReference type="SAM" id="MobiDB-lite"/>
    </source>
</evidence>
<accession>Q30Y09</accession>
<comment type="cofactor">
    <cofactor evidence="7">
        <name>hybrid [4Fe-2O-2S] cluster</name>
        <dbReference type="ChEBI" id="CHEBI:60519"/>
    </cofactor>
    <text evidence="7">Binds 1 hybrid [4Fe-2O-2S] cluster.</text>
</comment>
<dbReference type="Proteomes" id="UP000002710">
    <property type="component" value="Chromosome"/>
</dbReference>
<dbReference type="FunFam" id="3.40.50.2030:FF:000002">
    <property type="entry name" value="Hydroxylamine reductase"/>
    <property type="match status" value="1"/>
</dbReference>
<feature type="binding site" evidence="7">
    <location>
        <position position="300"/>
    </location>
    <ligand>
        <name>hybrid [4Fe-2O-2S] cluster</name>
        <dbReference type="ChEBI" id="CHEBI:60519"/>
    </ligand>
</feature>
<feature type="binding site" evidence="7">
    <location>
        <position position="44"/>
    </location>
    <ligand>
        <name>[4Fe-4S] cluster</name>
        <dbReference type="ChEBI" id="CHEBI:49883"/>
    </ligand>
</feature>
<keyword evidence="7" id="KW-0004">4Fe-4S</keyword>
<comment type="subcellular location">
    <subcellularLocation>
        <location evidence="1 7">Cytoplasm</location>
    </subcellularLocation>
</comment>
<keyword evidence="3 7" id="KW-0479">Metal-binding</keyword>
<comment type="catalytic activity">
    <reaction evidence="7">
        <text>A + NH4(+) + H2O = hydroxylamine + AH2 + H(+)</text>
        <dbReference type="Rhea" id="RHEA:22052"/>
        <dbReference type="ChEBI" id="CHEBI:13193"/>
        <dbReference type="ChEBI" id="CHEBI:15377"/>
        <dbReference type="ChEBI" id="CHEBI:15378"/>
        <dbReference type="ChEBI" id="CHEBI:15429"/>
        <dbReference type="ChEBI" id="CHEBI:17499"/>
        <dbReference type="ChEBI" id="CHEBI:28938"/>
        <dbReference type="EC" id="1.7.99.1"/>
    </reaction>
</comment>
<dbReference type="GO" id="GO:0046872">
    <property type="term" value="F:metal ion binding"/>
    <property type="evidence" value="ECO:0007669"/>
    <property type="project" value="UniProtKB-KW"/>
</dbReference>
<dbReference type="GO" id="GO:0042542">
    <property type="term" value="P:response to hydrogen peroxide"/>
    <property type="evidence" value="ECO:0007669"/>
    <property type="project" value="TreeGrafter"/>
</dbReference>
<dbReference type="FunFam" id="3.40.50.2030:FF:000001">
    <property type="entry name" value="Hydroxylamine reductase"/>
    <property type="match status" value="1"/>
</dbReference>
<dbReference type="Gene3D" id="1.20.1270.20">
    <property type="match status" value="2"/>
</dbReference>
<dbReference type="PANTHER" id="PTHR30109">
    <property type="entry name" value="HYDROXYLAMINE REDUCTASE"/>
    <property type="match status" value="1"/>
</dbReference>
<feature type="binding site" evidence="7">
    <location>
        <position position="518"/>
    </location>
    <ligand>
        <name>hybrid [4Fe-2O-2S] cluster</name>
        <dbReference type="ChEBI" id="CHEBI:60519"/>
    </ligand>
</feature>
<evidence type="ECO:0000256" key="2">
    <source>
        <dbReference type="ARBA" id="ARBA00022490"/>
    </source>
</evidence>
<dbReference type="NCBIfam" id="NF003658">
    <property type="entry name" value="PRK05290.1"/>
    <property type="match status" value="1"/>
</dbReference>
<dbReference type="HAMAP" id="MF_00069">
    <property type="entry name" value="Hydroxylam_reduct"/>
    <property type="match status" value="1"/>
</dbReference>
<dbReference type="GO" id="GO:0050418">
    <property type="term" value="F:hydroxylamine reductase activity"/>
    <property type="evidence" value="ECO:0007669"/>
    <property type="project" value="UniProtKB-UniRule"/>
</dbReference>
<evidence type="ECO:0000256" key="6">
    <source>
        <dbReference type="ARBA" id="ARBA00023014"/>
    </source>
</evidence>
<dbReference type="EMBL" id="CP000112">
    <property type="protein sequence ID" value="ABB39437.1"/>
    <property type="molecule type" value="Genomic_DNA"/>
</dbReference>
<keyword evidence="6 7" id="KW-0411">Iron-sulfur</keyword>
<dbReference type="InterPro" id="IPR011254">
    <property type="entry name" value="Prismane-like_sf"/>
</dbReference>
<keyword evidence="4 7" id="KW-0560">Oxidoreductase</keyword>
<feature type="binding site" evidence="7">
    <location>
        <position position="41"/>
    </location>
    <ligand>
        <name>[4Fe-4S] cluster</name>
        <dbReference type="ChEBI" id="CHEBI:49883"/>
    </ligand>
</feature>
<dbReference type="HOGENOM" id="CLU_038344_2_0_7"/>
<feature type="binding site" description="via persulfide group" evidence="7">
    <location>
        <position position="431"/>
    </location>
    <ligand>
        <name>hybrid [4Fe-2O-2S] cluster</name>
        <dbReference type="ChEBI" id="CHEBI:60519"/>
    </ligand>
</feature>
<gene>
    <name evidence="7" type="primary">hcp</name>
    <name evidence="9" type="ordered locus">Dde_2641</name>
</gene>
<dbReference type="InterPro" id="IPR010048">
    <property type="entry name" value="Hydroxylam_reduct"/>
</dbReference>
<evidence type="ECO:0000256" key="5">
    <source>
        <dbReference type="ARBA" id="ARBA00023004"/>
    </source>
</evidence>
<comment type="similarity">
    <text evidence="7">Belongs to the HCP family.</text>
</comment>
<dbReference type="EC" id="1.7.99.1" evidence="7"/>
<dbReference type="eggNOG" id="COG1151">
    <property type="taxonomic scope" value="Bacteria"/>
</dbReference>
<feature type="region of interest" description="Disordered" evidence="8">
    <location>
        <begin position="1"/>
        <end position="24"/>
    </location>
</feature>
<feature type="binding site" evidence="7">
    <location>
        <position position="459"/>
    </location>
    <ligand>
        <name>hybrid [4Fe-2O-2S] cluster</name>
        <dbReference type="ChEBI" id="CHEBI:60519"/>
    </ligand>
</feature>
<reference evidence="9 10" key="1">
    <citation type="journal article" date="2011" name="J. Bacteriol.">
        <title>Complete genome sequence and updated annotation of Desulfovibrio alaskensis G20.</title>
        <authorList>
            <person name="Hauser L.J."/>
            <person name="Land M.L."/>
            <person name="Brown S.D."/>
            <person name="Larimer F."/>
            <person name="Keller K.L."/>
            <person name="Rapp-Giles B.J."/>
            <person name="Price M.N."/>
            <person name="Lin M."/>
            <person name="Bruce D.C."/>
            <person name="Detter J.C."/>
            <person name="Tapia R."/>
            <person name="Han C.S."/>
            <person name="Goodwin L.A."/>
            <person name="Cheng J.F."/>
            <person name="Pitluck S."/>
            <person name="Copeland A."/>
            <person name="Lucas S."/>
            <person name="Nolan M."/>
            <person name="Lapidus A.L."/>
            <person name="Palumbo A.V."/>
            <person name="Wall J.D."/>
        </authorList>
    </citation>
    <scope>NUCLEOTIDE SEQUENCE [LARGE SCALE GENOMIC DNA]</scope>
    <source>
        <strain evidence="10">ATCC BAA 1058 / DSM 17464 / G20</strain>
    </source>
</reference>
<evidence type="ECO:0000256" key="1">
    <source>
        <dbReference type="ARBA" id="ARBA00004496"/>
    </source>
</evidence>
<organism evidence="9 10">
    <name type="scientific">Oleidesulfovibrio alaskensis (strain ATCC BAA-1058 / DSM 17464 / G20)</name>
    <name type="common">Desulfovibrio alaskensis</name>
    <dbReference type="NCBI Taxonomy" id="207559"/>
    <lineage>
        <taxon>Bacteria</taxon>
        <taxon>Pseudomonadati</taxon>
        <taxon>Thermodesulfobacteriota</taxon>
        <taxon>Desulfovibrionia</taxon>
        <taxon>Desulfovibrionales</taxon>
        <taxon>Desulfovibrionaceae</taxon>
        <taxon>Oleidesulfovibrio</taxon>
    </lineage>
</organism>
<sequence>MVSLTTADNLPRSGGNQLNPEEPDRIPVYFETKPKEYSMFCNQCEQTAKGTGCTAMGVCGKQPEVSDLQDATVYALRGLAIAAQDAAAKGVREQGMGHYTAARLFSTLTNVNFDPDRFVPWVHEITAMRDDLVRKAGLSYTSGPAAFVPGADAAAIVQQAAEHGTLTLAPDEDIRSCMQILLYGMKGVAAYADHAAILGQEDNAVYDFLYKGLAAGFDGKARDLNDWVGLLLECGNVNLRTMELLDAGNTGTYGHPVPTEVPLGHRKGKAILVSGHDLRDLHELLKQTEGTGINIYTHGEMLPCHGYPELKKFPHFYGHFGTAWQNQHKEFPQFPGAILFTTNCIQKPQASYQDNVFTTGLVGWPGLTHCENRDFSAVIKRAQELPGFTEDAPGKTVMTGFGHNAVLGVAGAVVDAVKSGAIRHFFLVGGCDGAKPGRNYYTEFVEKAPADTVILTLACGKFRFFDKELGTIGGIPRLLDVGQCNDAYSAIQIAVALAKAFDCGVNDLPLSLVLSWYEQKAVAILLTLLALGIKDIRLGPSLPAFVSPNVLNFLVENYNIKPISTAEEDLKAILG</sequence>
<dbReference type="GO" id="GO:0004601">
    <property type="term" value="F:peroxidase activity"/>
    <property type="evidence" value="ECO:0007669"/>
    <property type="project" value="TreeGrafter"/>
</dbReference>
<evidence type="ECO:0000313" key="9">
    <source>
        <dbReference type="EMBL" id="ABB39437.1"/>
    </source>
</evidence>
<comment type="function">
    <text evidence="7">Catalyzes the reduction of hydroxylamine to form NH(3) and H(2)O.</text>
</comment>
<keyword evidence="10" id="KW-1185">Reference proteome</keyword>
<feature type="binding site" evidence="7">
    <location>
        <position position="276"/>
    </location>
    <ligand>
        <name>hybrid [4Fe-2O-2S] cluster</name>
        <dbReference type="ChEBI" id="CHEBI:60519"/>
    </ligand>
</feature>
<feature type="compositionally biased region" description="Polar residues" evidence="8">
    <location>
        <begin position="1"/>
        <end position="19"/>
    </location>
</feature>
<feature type="modified residue" description="Cysteine persulfide" evidence="7">
    <location>
        <position position="431"/>
    </location>
</feature>
<feature type="binding site" evidence="7">
    <location>
        <position position="53"/>
    </location>
    <ligand>
        <name>[4Fe-4S] cluster</name>
        <dbReference type="ChEBI" id="CHEBI:49883"/>
    </ligand>
</feature>
<dbReference type="InterPro" id="IPR016100">
    <property type="entry name" value="Prismane_a-bundle"/>
</dbReference>
<dbReference type="CDD" id="cd01914">
    <property type="entry name" value="HCP"/>
    <property type="match status" value="1"/>
</dbReference>
<dbReference type="NCBIfam" id="TIGR01703">
    <property type="entry name" value="hybrid_clust"/>
    <property type="match status" value="1"/>
</dbReference>
<dbReference type="PIRSF" id="PIRSF000076">
    <property type="entry name" value="HCP"/>
    <property type="match status" value="1"/>
</dbReference>
<dbReference type="SUPFAM" id="SSF56821">
    <property type="entry name" value="Prismane protein-like"/>
    <property type="match status" value="1"/>
</dbReference>
<dbReference type="KEGG" id="dde:Dde_2641"/>
<feature type="binding site" evidence="7">
    <location>
        <position position="59"/>
    </location>
    <ligand>
        <name>[4Fe-4S] cluster</name>
        <dbReference type="ChEBI" id="CHEBI:49883"/>
    </ligand>
</feature>
<feature type="binding site" evidence="7">
    <location>
        <position position="484"/>
    </location>
    <ligand>
        <name>hybrid [4Fe-2O-2S] cluster</name>
        <dbReference type="ChEBI" id="CHEBI:60519"/>
    </ligand>
</feature>
<comment type="cofactor">
    <cofactor evidence="7">
        <name>[4Fe-4S] cluster</name>
        <dbReference type="ChEBI" id="CHEBI:49883"/>
    </cofactor>
    <text evidence="7">Binds 1 [4Fe-4S] cluster.</text>
</comment>
<dbReference type="InterPro" id="IPR004137">
    <property type="entry name" value="HCP/CODH"/>
</dbReference>
<proteinExistence type="inferred from homology"/>
<evidence type="ECO:0000256" key="7">
    <source>
        <dbReference type="HAMAP-Rule" id="MF_00069"/>
    </source>
</evidence>
<dbReference type="Gene3D" id="3.40.50.2030">
    <property type="match status" value="2"/>
</dbReference>
<dbReference type="GO" id="GO:0005737">
    <property type="term" value="C:cytoplasm"/>
    <property type="evidence" value="ECO:0007669"/>
    <property type="project" value="UniProtKB-SubCell"/>
</dbReference>
<evidence type="ECO:0000313" key="10">
    <source>
        <dbReference type="Proteomes" id="UP000002710"/>
    </source>
</evidence>
<dbReference type="PANTHER" id="PTHR30109:SF0">
    <property type="entry name" value="HYDROXYLAMINE REDUCTASE"/>
    <property type="match status" value="1"/>
</dbReference>
<feature type="binding site" evidence="7">
    <location>
        <position position="520"/>
    </location>
    <ligand>
        <name>hybrid [4Fe-2O-2S] cluster</name>
        <dbReference type="ChEBI" id="CHEBI:60519"/>
    </ligand>
</feature>
<dbReference type="Pfam" id="PF03063">
    <property type="entry name" value="Prismane"/>
    <property type="match status" value="1"/>
</dbReference>
<keyword evidence="2 7" id="KW-0963">Cytoplasm</keyword>
<evidence type="ECO:0000256" key="3">
    <source>
        <dbReference type="ARBA" id="ARBA00022723"/>
    </source>
</evidence>
<dbReference type="InterPro" id="IPR016099">
    <property type="entry name" value="Prismane-like_a/b-sand"/>
</dbReference>
<evidence type="ECO:0000256" key="4">
    <source>
        <dbReference type="ARBA" id="ARBA00023002"/>
    </source>
</evidence>
<dbReference type="AlphaFoldDB" id="Q30Y09"/>
<dbReference type="GO" id="GO:0051539">
    <property type="term" value="F:4 iron, 4 sulfur cluster binding"/>
    <property type="evidence" value="ECO:0007669"/>
    <property type="project" value="UniProtKB-KW"/>
</dbReference>
<dbReference type="STRING" id="207559.Dde_2641"/>
<keyword evidence="5 7" id="KW-0408">Iron</keyword>
<protein>
    <recommendedName>
        <fullName evidence="7">Hydroxylamine reductase</fullName>
        <ecNumber evidence="7">1.7.99.1</ecNumber>
    </recommendedName>
    <alternativeName>
        <fullName evidence="7">Hybrid-cluster protein</fullName>
        <shortName evidence="7">HCP</shortName>
    </alternativeName>
    <alternativeName>
        <fullName evidence="7">Prismane protein</fullName>
    </alternativeName>
</protein>
<feature type="binding site" evidence="7">
    <location>
        <position position="344"/>
    </location>
    <ligand>
        <name>hybrid [4Fe-2O-2S] cluster</name>
        <dbReference type="ChEBI" id="CHEBI:60519"/>
    </ligand>
</feature>
<name>Q30Y09_OLEA2</name>